<dbReference type="InterPro" id="IPR007741">
    <property type="entry name" value="Ribosomal_mL43/mS25/NADH_DH"/>
</dbReference>
<keyword evidence="9" id="KW-1185">Reference proteome</keyword>
<keyword evidence="4" id="KW-0496">Mitochondrion</keyword>
<feature type="domain" description="Ribosomal protein/NADH dehydrogenase" evidence="7">
    <location>
        <begin position="35"/>
        <end position="100"/>
    </location>
</feature>
<dbReference type="Proteomes" id="UP001217089">
    <property type="component" value="Unassembled WGS sequence"/>
</dbReference>
<dbReference type="InterPro" id="IPR039927">
    <property type="entry name" value="Ribosomal_mL43"/>
</dbReference>
<evidence type="ECO:0000259" key="7">
    <source>
        <dbReference type="SMART" id="SM00916"/>
    </source>
</evidence>
<comment type="caution">
    <text evidence="8">The sequence shown here is derived from an EMBL/GenBank/DDBJ whole genome shotgun (WGS) entry which is preliminary data.</text>
</comment>
<dbReference type="EMBL" id="JARBDR010000246">
    <property type="protein sequence ID" value="KAJ8316801.1"/>
    <property type="molecule type" value="Genomic_DNA"/>
</dbReference>
<dbReference type="SUPFAM" id="SSF52833">
    <property type="entry name" value="Thioredoxin-like"/>
    <property type="match status" value="1"/>
</dbReference>
<reference evidence="8 9" key="1">
    <citation type="submission" date="2022-12" db="EMBL/GenBank/DDBJ databases">
        <title>Chromosome-level genome of Tegillarca granosa.</title>
        <authorList>
            <person name="Kim J."/>
        </authorList>
    </citation>
    <scope>NUCLEOTIDE SEQUENCE [LARGE SCALE GENOMIC DNA]</scope>
    <source>
        <strain evidence="8">Teg-2019</strain>
        <tissue evidence="8">Adductor muscle</tissue>
    </source>
</reference>
<dbReference type="PANTHER" id="PTHR21396">
    <property type="entry name" value="39S RIBOSOMAL PROTEIN L43"/>
    <property type="match status" value="1"/>
</dbReference>
<dbReference type="SMART" id="SM00916">
    <property type="entry name" value="L51_S25_CI-B8"/>
    <property type="match status" value="1"/>
</dbReference>
<gene>
    <name evidence="8" type="ORF">KUTeg_004705</name>
</gene>
<accession>A0ABQ9FJI2</accession>
<protein>
    <recommendedName>
        <fullName evidence="6">Large ribosomal subunit protein mL43</fullName>
    </recommendedName>
</protein>
<evidence type="ECO:0000256" key="1">
    <source>
        <dbReference type="ARBA" id="ARBA00004173"/>
    </source>
</evidence>
<sequence length="173" mass="19951">MTHSTIPSAFLKNVLHNGVGRYVCQLQRITLSFCKSHGSSRGMRDFIENHLLEFTNANPGVVVYLKPRRHKAPRIVEAITVHNAQMDEICKWVEFMKTRSGEKILRLEKKWHTDNPSIQGIWDPTVNKSTSLNIAEFPSEEFSKFIETEQSTTEKLRELAKNIKNVKMRLSVL</sequence>
<evidence type="ECO:0000256" key="5">
    <source>
        <dbReference type="ARBA" id="ARBA00023274"/>
    </source>
</evidence>
<keyword evidence="5" id="KW-0687">Ribonucleoprotein</keyword>
<evidence type="ECO:0000256" key="6">
    <source>
        <dbReference type="ARBA" id="ARBA00035188"/>
    </source>
</evidence>
<dbReference type="Pfam" id="PF05047">
    <property type="entry name" value="L51_S25_CI-B8"/>
    <property type="match status" value="1"/>
</dbReference>
<evidence type="ECO:0000313" key="9">
    <source>
        <dbReference type="Proteomes" id="UP001217089"/>
    </source>
</evidence>
<dbReference type="PANTHER" id="PTHR21396:SF2">
    <property type="entry name" value="LARGE RIBOSOMAL SUBUNIT PROTEIN ML43"/>
    <property type="match status" value="1"/>
</dbReference>
<name>A0ABQ9FJI2_TEGGR</name>
<keyword evidence="3" id="KW-0689">Ribosomal protein</keyword>
<dbReference type="InterPro" id="IPR036249">
    <property type="entry name" value="Thioredoxin-like_sf"/>
</dbReference>
<evidence type="ECO:0000256" key="4">
    <source>
        <dbReference type="ARBA" id="ARBA00023128"/>
    </source>
</evidence>
<organism evidence="8 9">
    <name type="scientific">Tegillarca granosa</name>
    <name type="common">Malaysian cockle</name>
    <name type="synonym">Anadara granosa</name>
    <dbReference type="NCBI Taxonomy" id="220873"/>
    <lineage>
        <taxon>Eukaryota</taxon>
        <taxon>Metazoa</taxon>
        <taxon>Spiralia</taxon>
        <taxon>Lophotrochozoa</taxon>
        <taxon>Mollusca</taxon>
        <taxon>Bivalvia</taxon>
        <taxon>Autobranchia</taxon>
        <taxon>Pteriomorphia</taxon>
        <taxon>Arcoida</taxon>
        <taxon>Arcoidea</taxon>
        <taxon>Arcidae</taxon>
        <taxon>Tegillarca</taxon>
    </lineage>
</organism>
<evidence type="ECO:0000313" key="8">
    <source>
        <dbReference type="EMBL" id="KAJ8316801.1"/>
    </source>
</evidence>
<proteinExistence type="inferred from homology"/>
<evidence type="ECO:0000256" key="3">
    <source>
        <dbReference type="ARBA" id="ARBA00022980"/>
    </source>
</evidence>
<dbReference type="Gene3D" id="3.40.30.10">
    <property type="entry name" value="Glutaredoxin"/>
    <property type="match status" value="1"/>
</dbReference>
<evidence type="ECO:0000256" key="2">
    <source>
        <dbReference type="ARBA" id="ARBA00006073"/>
    </source>
</evidence>
<comment type="similarity">
    <text evidence="2">Belongs to the mitochondrion-specific ribosomal protein mL43 family.</text>
</comment>
<comment type="subcellular location">
    <subcellularLocation>
        <location evidence="1">Mitochondrion</location>
    </subcellularLocation>
</comment>